<dbReference type="AlphaFoldDB" id="U4TVM8"/>
<dbReference type="EMBL" id="KI271584">
    <property type="protein sequence ID" value="ERL65893.1"/>
    <property type="molecule type" value="Genomic_DNA"/>
</dbReference>
<protein>
    <recommendedName>
        <fullName evidence="1">Tc1-like transposase DDE domain-containing protein</fullName>
    </recommendedName>
</protein>
<organism evidence="2 3">
    <name type="scientific">Schleiferilactobacillus shenzhenensis LY-73</name>
    <dbReference type="NCBI Taxonomy" id="1231336"/>
    <lineage>
        <taxon>Bacteria</taxon>
        <taxon>Bacillati</taxon>
        <taxon>Bacillota</taxon>
        <taxon>Bacilli</taxon>
        <taxon>Lactobacillales</taxon>
        <taxon>Lactobacillaceae</taxon>
        <taxon>Schleiferilactobacillus</taxon>
    </lineage>
</organism>
<dbReference type="Pfam" id="PF13358">
    <property type="entry name" value="DDE_3"/>
    <property type="match status" value="1"/>
</dbReference>
<proteinExistence type="predicted"/>
<evidence type="ECO:0000313" key="2">
    <source>
        <dbReference type="EMBL" id="ERL65893.1"/>
    </source>
</evidence>
<dbReference type="NCBIfam" id="NF033545">
    <property type="entry name" value="transpos_IS630"/>
    <property type="match status" value="1"/>
</dbReference>
<sequence>MKRSDASNHSRQKMTGADEARIIQLLCEPVPDGHARWTLVLLEEKVKLMMAQPVKRDAIGRMLKKKQIKPHKSAYWALPARADAAFVANMEDVLDVYQRAYSAKLPVICFDEKPVVLHGDVLKPLPMRPGSIQKIDYVYIRYGYCAIMGFIEPLTGKQYTDVRPTRKAVDFAEVVKHLVDDLYPEAEKVVLVMDNLNTHQIGSLYKRFSPAEANGYGTSWRSTTHRNMAAG</sequence>
<evidence type="ECO:0000313" key="3">
    <source>
        <dbReference type="Proteomes" id="UP000030647"/>
    </source>
</evidence>
<dbReference type="eggNOG" id="COG3335">
    <property type="taxonomic scope" value="Bacteria"/>
</dbReference>
<accession>U4TVM8</accession>
<dbReference type="InterPro" id="IPR047655">
    <property type="entry name" value="Transpos_IS630-like"/>
</dbReference>
<name>U4TVM8_9LACO</name>
<gene>
    <name evidence="2" type="ORF">L248_1969</name>
</gene>
<evidence type="ECO:0000259" key="1">
    <source>
        <dbReference type="Pfam" id="PF13358"/>
    </source>
</evidence>
<dbReference type="Proteomes" id="UP000030647">
    <property type="component" value="Unassembled WGS sequence"/>
</dbReference>
<dbReference type="HOGENOM" id="CLU_1198552_0_0_9"/>
<reference evidence="3" key="1">
    <citation type="journal article" date="2013" name="Genome Announc.">
        <title>Whole-Genome Sequencing of Lactobacillus shenzhenensis Strain LY-73T.</title>
        <authorList>
            <person name="Lin Z."/>
            <person name="Liu Z."/>
            <person name="Yang R."/>
            <person name="Zou Y."/>
            <person name="Wan D."/>
            <person name="Chen J."/>
            <person name="Guo M."/>
            <person name="Zhao J."/>
            <person name="Fang C."/>
            <person name="Yang R."/>
            <person name="Liu F."/>
        </authorList>
    </citation>
    <scope>NUCLEOTIDE SEQUENCE [LARGE SCALE GENOMIC DNA]</scope>
    <source>
        <strain evidence="3">LY-73</strain>
    </source>
</reference>
<dbReference type="InterPro" id="IPR038717">
    <property type="entry name" value="Tc1-like_DDE_dom"/>
</dbReference>
<dbReference type="STRING" id="1231336.L248_1969"/>
<feature type="domain" description="Tc1-like transposase DDE" evidence="1">
    <location>
        <begin position="107"/>
        <end position="209"/>
    </location>
</feature>
<keyword evidence="3" id="KW-1185">Reference proteome</keyword>